<dbReference type="InterPro" id="IPR002036">
    <property type="entry name" value="YbeY"/>
</dbReference>
<evidence type="ECO:0000313" key="4">
    <source>
        <dbReference type="EMBL" id="CAH0378264.1"/>
    </source>
</evidence>
<sequence>MRAIMLLLLGRRAVRCGAYALRRRSTKAPRIRATAADEVDLPYRGVLADLRLPDSLKDEDAFDAWAEERERRWTRDGALSGWLTLPPEKAALATHAWRRGFKLHHCAGDDLVLYKWLAEGEDKVPPWGNTQIGCAGFVVNDKGELLVVREWQPPKEGQTTREPSQNWKLPGGLADAGESFFECAARETFEETGIQCRGVSLLGMWHRHDLVPWGKSDLYCVVRLEPVDPAQQIKADPAEISACRWYDRDAFLRDEGHPLISKVLRECYGASDSIGASSKPLSECVDLGVQWPGRPRYATYFPRAAPPRMPSVVRAIASDVDGTLLDSSSKCHPAAAAAVADACAHDHVRFFIATGKCRAGALAALPREVSDSLEGGVFVNGLVAYDAHGEIVHERRLNGAVIEQCASFGAEHGFAPVAYDRDRLYTSMITPRTEELADRYYEPRPVVGSLDRDARANKILLLGDADALAAARPALAELLGTEASLTVAIPTMLEVLPPGASKREGVRAFCDHHGIDESSELAAVGDGENDAEMLRAAALGVAVANAGAAAMGAADIVVASNDAGGAAQAIRMALALAPPVR</sequence>
<evidence type="ECO:0000313" key="3">
    <source>
        <dbReference type="EMBL" id="CAE0695489.1"/>
    </source>
</evidence>
<dbReference type="Pfam" id="PF08282">
    <property type="entry name" value="Hydrolase_3"/>
    <property type="match status" value="1"/>
</dbReference>
<gene>
    <name evidence="3" type="ORF">PCAL00307_LOCUS10925</name>
    <name evidence="4" type="ORF">PECAL_5P27800</name>
</gene>
<organism evidence="3">
    <name type="scientific">Pelagomonas calceolata</name>
    <dbReference type="NCBI Taxonomy" id="35677"/>
    <lineage>
        <taxon>Eukaryota</taxon>
        <taxon>Sar</taxon>
        <taxon>Stramenopiles</taxon>
        <taxon>Ochrophyta</taxon>
        <taxon>Pelagophyceae</taxon>
        <taxon>Pelagomonadales</taxon>
        <taxon>Pelagomonadaceae</taxon>
        <taxon>Pelagomonas</taxon>
    </lineage>
</organism>
<dbReference type="SUPFAM" id="SSF56784">
    <property type="entry name" value="HAD-like"/>
    <property type="match status" value="1"/>
</dbReference>
<dbReference type="PROSITE" id="PS00893">
    <property type="entry name" value="NUDIX_BOX"/>
    <property type="match status" value="1"/>
</dbReference>
<dbReference type="InterPro" id="IPR000086">
    <property type="entry name" value="NUDIX_hydrolase_dom"/>
</dbReference>
<dbReference type="GO" id="GO:0004222">
    <property type="term" value="F:metalloendopeptidase activity"/>
    <property type="evidence" value="ECO:0007669"/>
    <property type="project" value="InterPro"/>
</dbReference>
<dbReference type="AlphaFoldDB" id="A0A7S4E823"/>
<dbReference type="EMBL" id="HBIW01012733">
    <property type="protein sequence ID" value="CAE0695489.1"/>
    <property type="molecule type" value="Transcribed_RNA"/>
</dbReference>
<dbReference type="GO" id="GO:0006364">
    <property type="term" value="P:rRNA processing"/>
    <property type="evidence" value="ECO:0007669"/>
    <property type="project" value="InterPro"/>
</dbReference>
<keyword evidence="1" id="KW-0378">Hydrolase</keyword>
<dbReference type="PANTHER" id="PTHR46986:SF1">
    <property type="entry name" value="ENDORIBONUCLEASE YBEY, CHLOROPLASTIC"/>
    <property type="match status" value="1"/>
</dbReference>
<name>A0A7S4E823_9STRA</name>
<keyword evidence="5" id="KW-1185">Reference proteome</keyword>
<dbReference type="PANTHER" id="PTHR46986">
    <property type="entry name" value="ENDORIBONUCLEASE YBEY, CHLOROPLASTIC"/>
    <property type="match status" value="1"/>
</dbReference>
<dbReference type="InterPro" id="IPR020084">
    <property type="entry name" value="NUDIX_hydrolase_CS"/>
</dbReference>
<dbReference type="Gene3D" id="3.90.79.10">
    <property type="entry name" value="Nucleoside Triphosphate Pyrophosphohydrolase"/>
    <property type="match status" value="1"/>
</dbReference>
<reference evidence="3" key="1">
    <citation type="submission" date="2021-01" db="EMBL/GenBank/DDBJ databases">
        <authorList>
            <person name="Corre E."/>
            <person name="Pelletier E."/>
            <person name="Niang G."/>
            <person name="Scheremetjew M."/>
            <person name="Finn R."/>
            <person name="Kale V."/>
            <person name="Holt S."/>
            <person name="Cochrane G."/>
            <person name="Meng A."/>
            <person name="Brown T."/>
            <person name="Cohen L."/>
        </authorList>
    </citation>
    <scope>NUCLEOTIDE SEQUENCE</scope>
    <source>
        <strain evidence="3">CCMP1756</strain>
    </source>
</reference>
<dbReference type="OrthoDB" id="447842at2759"/>
<proteinExistence type="predicted"/>
<feature type="domain" description="Nudix hydrolase" evidence="2">
    <location>
        <begin position="129"/>
        <end position="268"/>
    </location>
</feature>
<reference evidence="4" key="2">
    <citation type="submission" date="2021-11" db="EMBL/GenBank/DDBJ databases">
        <authorList>
            <consortium name="Genoscope - CEA"/>
            <person name="William W."/>
        </authorList>
    </citation>
    <scope>NUCLEOTIDE SEQUENCE</scope>
</reference>
<dbReference type="InterPro" id="IPR023214">
    <property type="entry name" value="HAD_sf"/>
</dbReference>
<dbReference type="Pfam" id="PF18290">
    <property type="entry name" value="Nudix_hydro"/>
    <property type="match status" value="1"/>
</dbReference>
<dbReference type="InterPro" id="IPR036412">
    <property type="entry name" value="HAD-like_sf"/>
</dbReference>
<evidence type="ECO:0000256" key="1">
    <source>
        <dbReference type="ARBA" id="ARBA00022801"/>
    </source>
</evidence>
<dbReference type="EMBL" id="CAKKNE010000005">
    <property type="protein sequence ID" value="CAH0378264.1"/>
    <property type="molecule type" value="Genomic_DNA"/>
</dbReference>
<dbReference type="Gene3D" id="3.40.630.30">
    <property type="match status" value="1"/>
</dbReference>
<dbReference type="InterPro" id="IPR015797">
    <property type="entry name" value="NUDIX_hydrolase-like_dom_sf"/>
</dbReference>
<dbReference type="Proteomes" id="UP000789595">
    <property type="component" value="Unassembled WGS sequence"/>
</dbReference>
<dbReference type="Gene3D" id="3.40.50.1000">
    <property type="entry name" value="HAD superfamily/HAD-like"/>
    <property type="match status" value="1"/>
</dbReference>
<dbReference type="PROSITE" id="PS51462">
    <property type="entry name" value="NUDIX"/>
    <property type="match status" value="1"/>
</dbReference>
<evidence type="ECO:0000259" key="2">
    <source>
        <dbReference type="PROSITE" id="PS51462"/>
    </source>
</evidence>
<accession>A0A7S4E823</accession>
<dbReference type="PRINTS" id="PR00119">
    <property type="entry name" value="CATATPASE"/>
</dbReference>
<evidence type="ECO:0000313" key="5">
    <source>
        <dbReference type="Proteomes" id="UP000789595"/>
    </source>
</evidence>
<protein>
    <recommendedName>
        <fullName evidence="2">Nudix hydrolase domain-containing protein</fullName>
    </recommendedName>
</protein>
<dbReference type="Pfam" id="PF00293">
    <property type="entry name" value="NUDIX"/>
    <property type="match status" value="1"/>
</dbReference>
<dbReference type="CDD" id="cd04670">
    <property type="entry name" value="NUDIX_ASFGF2_Nudt6"/>
    <property type="match status" value="1"/>
</dbReference>
<dbReference type="Gene3D" id="3.30.1240.10">
    <property type="match status" value="1"/>
</dbReference>
<dbReference type="SUPFAM" id="SSF55811">
    <property type="entry name" value="Nudix"/>
    <property type="match status" value="1"/>
</dbReference>
<dbReference type="InterPro" id="IPR040618">
    <property type="entry name" value="Pre-Nudix"/>
</dbReference>